<gene>
    <name evidence="5" type="primary">spoU</name>
    <name evidence="6" type="ORF">GA0071312_3686</name>
    <name evidence="5" type="ORF">HLUCCO17_00695</name>
</gene>
<dbReference type="InterPro" id="IPR029064">
    <property type="entry name" value="Ribosomal_eL30-like_sf"/>
</dbReference>
<dbReference type="Pfam" id="PF22435">
    <property type="entry name" value="MRM3-like_sub_bind"/>
    <property type="match status" value="1"/>
</dbReference>
<evidence type="ECO:0000256" key="3">
    <source>
        <dbReference type="ARBA" id="ARBA00022679"/>
    </source>
</evidence>
<sequence length="275" mass="29016">MAEEAGGIREIVSLTNPLVKQLRALHQRKERRESGLFLAEGARTIVEALDNGQAPEILVYHRDGRERAIIARLREACLAAGGTCIETNDTVLAKISRKDNPQSVVAAFRWVERGFDAIDPDSARVFVALDRVRDPGNLGTVIRTADAVGAGGVLLIGETCDPASVEAVRASMGSIFAVPVFAGSEADFLALCGRWPGAVIGTALPATTHYRKTDAPAPHLVVMGNEQAGITDTIAGACTHLVRIPMVGRADSLNLAVSTAVMLYGIAEPEEGGLG</sequence>
<dbReference type="Proteomes" id="UP000182800">
    <property type="component" value="Unassembled WGS sequence"/>
</dbReference>
<dbReference type="GO" id="GO:0032259">
    <property type="term" value="P:methylation"/>
    <property type="evidence" value="ECO:0007669"/>
    <property type="project" value="UniProtKB-KW"/>
</dbReference>
<dbReference type="GO" id="GO:0003723">
    <property type="term" value="F:RNA binding"/>
    <property type="evidence" value="ECO:0007669"/>
    <property type="project" value="InterPro"/>
</dbReference>
<keyword evidence="8" id="KW-1185">Reference proteome</keyword>
<dbReference type="InterPro" id="IPR013123">
    <property type="entry name" value="SpoU_subst-bd"/>
</dbReference>
<dbReference type="EMBL" id="LJSX01000001">
    <property type="protein sequence ID" value="KPQ12645.1"/>
    <property type="molecule type" value="Genomic_DNA"/>
</dbReference>
<comment type="caution">
    <text evidence="5">The sequence shown here is derived from an EMBL/GenBank/DDBJ whole genome shotgun (WGS) entry which is preliminary data.</text>
</comment>
<dbReference type="SUPFAM" id="SSF75217">
    <property type="entry name" value="alpha/beta knot"/>
    <property type="match status" value="1"/>
</dbReference>
<dbReference type="InterPro" id="IPR053888">
    <property type="entry name" value="MRM3-like_sub_bind"/>
</dbReference>
<evidence type="ECO:0000313" key="6">
    <source>
        <dbReference type="EMBL" id="SCC82678.1"/>
    </source>
</evidence>
<feature type="domain" description="RNA 2-O ribose methyltransferase substrate binding" evidence="4">
    <location>
        <begin position="38"/>
        <end position="114"/>
    </location>
</feature>
<dbReference type="OrthoDB" id="9794400at2"/>
<dbReference type="RefSeq" id="WP_074446468.1">
    <property type="nucleotide sequence ID" value="NZ_FMBM01000003.1"/>
</dbReference>
<evidence type="ECO:0000256" key="2">
    <source>
        <dbReference type="ARBA" id="ARBA00022603"/>
    </source>
</evidence>
<dbReference type="PANTHER" id="PTHR43191">
    <property type="entry name" value="RRNA METHYLTRANSFERASE 3"/>
    <property type="match status" value="1"/>
</dbReference>
<dbReference type="PATRIC" id="fig|1653334.4.peg.1899"/>
<dbReference type="EMBL" id="FMBM01000003">
    <property type="protein sequence ID" value="SCC82678.1"/>
    <property type="molecule type" value="Genomic_DNA"/>
</dbReference>
<organism evidence="5 7">
    <name type="scientific">Saliniramus fredricksonii</name>
    <dbReference type="NCBI Taxonomy" id="1653334"/>
    <lineage>
        <taxon>Bacteria</taxon>
        <taxon>Pseudomonadati</taxon>
        <taxon>Pseudomonadota</taxon>
        <taxon>Alphaproteobacteria</taxon>
        <taxon>Hyphomicrobiales</taxon>
        <taxon>Salinarimonadaceae</taxon>
        <taxon>Saliniramus</taxon>
    </lineage>
</organism>
<dbReference type="InterPro" id="IPR029026">
    <property type="entry name" value="tRNA_m1G_MTases_N"/>
</dbReference>
<dbReference type="AlphaFoldDB" id="A0A0P8ABK6"/>
<dbReference type="STRING" id="1653334.GA0071312_3686"/>
<evidence type="ECO:0000259" key="4">
    <source>
        <dbReference type="SMART" id="SM00967"/>
    </source>
</evidence>
<evidence type="ECO:0000256" key="1">
    <source>
        <dbReference type="ARBA" id="ARBA00007228"/>
    </source>
</evidence>
<accession>A0A0P8ABK6</accession>
<keyword evidence="2 5" id="KW-0489">Methyltransferase</keyword>
<reference evidence="5 7" key="1">
    <citation type="submission" date="2015-09" db="EMBL/GenBank/DDBJ databases">
        <title>Identification and resolution of microdiversity through metagenomic sequencing of parallel consortia.</title>
        <authorList>
            <person name="Nelson W.C."/>
            <person name="Romine M.F."/>
            <person name="Lindemann S.R."/>
        </authorList>
    </citation>
    <scope>NUCLEOTIDE SEQUENCE [LARGE SCALE GENOMIC DNA]</scope>
    <source>
        <strain evidence="5">HL-109</strain>
    </source>
</reference>
<dbReference type="SUPFAM" id="SSF55315">
    <property type="entry name" value="L30e-like"/>
    <property type="match status" value="1"/>
</dbReference>
<dbReference type="CDD" id="cd18095">
    <property type="entry name" value="SpoU-like_rRNA-MTase"/>
    <property type="match status" value="1"/>
</dbReference>
<reference evidence="6 8" key="2">
    <citation type="submission" date="2016-08" db="EMBL/GenBank/DDBJ databases">
        <authorList>
            <person name="Varghese N."/>
            <person name="Submissions Spin"/>
        </authorList>
    </citation>
    <scope>NUCLEOTIDE SEQUENCE [LARGE SCALE GENOMIC DNA]</scope>
    <source>
        <strain evidence="6 8">HL-109</strain>
    </source>
</reference>
<dbReference type="Gene3D" id="3.30.1330.30">
    <property type="match status" value="1"/>
</dbReference>
<proteinExistence type="inferred from homology"/>
<dbReference type="Pfam" id="PF00588">
    <property type="entry name" value="SpoU_methylase"/>
    <property type="match status" value="1"/>
</dbReference>
<dbReference type="SMART" id="SM00967">
    <property type="entry name" value="SpoU_sub_bind"/>
    <property type="match status" value="1"/>
</dbReference>
<evidence type="ECO:0000313" key="5">
    <source>
        <dbReference type="EMBL" id="KPQ12645.1"/>
    </source>
</evidence>
<dbReference type="GO" id="GO:0005737">
    <property type="term" value="C:cytoplasm"/>
    <property type="evidence" value="ECO:0007669"/>
    <property type="project" value="UniProtKB-ARBA"/>
</dbReference>
<dbReference type="Gene3D" id="3.40.1280.10">
    <property type="match status" value="1"/>
</dbReference>
<evidence type="ECO:0000313" key="8">
    <source>
        <dbReference type="Proteomes" id="UP000182800"/>
    </source>
</evidence>
<comment type="similarity">
    <text evidence="1">Belongs to the class IV-like SAM-binding methyltransferase superfamily. RNA methyltransferase TrmH family.</text>
</comment>
<evidence type="ECO:0000313" key="7">
    <source>
        <dbReference type="Proteomes" id="UP000050497"/>
    </source>
</evidence>
<name>A0A0P8ABK6_9HYPH</name>
<dbReference type="GO" id="GO:0008173">
    <property type="term" value="F:RNA methyltransferase activity"/>
    <property type="evidence" value="ECO:0007669"/>
    <property type="project" value="InterPro"/>
</dbReference>
<dbReference type="InterPro" id="IPR029028">
    <property type="entry name" value="Alpha/beta_knot_MTases"/>
</dbReference>
<dbReference type="PANTHER" id="PTHR43191:SF2">
    <property type="entry name" value="RRNA METHYLTRANSFERASE 3, MITOCHONDRIAL"/>
    <property type="match status" value="1"/>
</dbReference>
<dbReference type="GO" id="GO:0006396">
    <property type="term" value="P:RNA processing"/>
    <property type="evidence" value="ECO:0007669"/>
    <property type="project" value="InterPro"/>
</dbReference>
<dbReference type="Proteomes" id="UP000050497">
    <property type="component" value="Unassembled WGS sequence"/>
</dbReference>
<protein>
    <submittedName>
        <fullName evidence="5">RNA methyltransferase, TrmH family</fullName>
    </submittedName>
</protein>
<dbReference type="InterPro" id="IPR001537">
    <property type="entry name" value="SpoU_MeTrfase"/>
</dbReference>
<dbReference type="InterPro" id="IPR051259">
    <property type="entry name" value="rRNA_Methyltransferase"/>
</dbReference>
<keyword evidence="3 5" id="KW-0808">Transferase</keyword>